<protein>
    <submittedName>
        <fullName evidence="1">Uncharacterized protein</fullName>
    </submittedName>
</protein>
<dbReference type="AlphaFoldDB" id="A0A077TUZ4"/>
<reference evidence="2" key="2">
    <citation type="submission" date="2014-05" db="EMBL/GenBank/DDBJ databases">
        <authorList>
            <person name="Aslett M.A."/>
            <person name="De Silva N."/>
        </authorList>
    </citation>
    <scope>NUCLEOTIDE SEQUENCE</scope>
    <source>
        <strain evidence="2">AS</strain>
    </source>
</reference>
<evidence type="ECO:0000313" key="2">
    <source>
        <dbReference type="EMBL" id="VTZ70723.1"/>
    </source>
</evidence>
<evidence type="ECO:0000313" key="3">
    <source>
        <dbReference type="Proteomes" id="UP000071118"/>
    </source>
</evidence>
<gene>
    <name evidence="1" type="ORF">PCHAJ_000421500</name>
    <name evidence="2" type="ORF">PCHAS_1404700</name>
</gene>
<dbReference type="RefSeq" id="XP_740527.1">
    <property type="nucleotide sequence ID" value="XM_735434.1"/>
</dbReference>
<dbReference type="OrthoDB" id="375359at2759"/>
<dbReference type="KEGG" id="pcb:PCHAS_1404700"/>
<accession>A0A077TUZ4</accession>
<dbReference type="EMBL" id="LT608180">
    <property type="protein sequence ID" value="SCM25846.1"/>
    <property type="molecule type" value="Genomic_DNA"/>
</dbReference>
<dbReference type="VEuPathDB" id="PlasmoDB:PCHAS_1404700"/>
<reference evidence="1 4" key="3">
    <citation type="submission" date="2016-08" db="EMBL/GenBank/DDBJ databases">
        <authorList>
            <consortium name="Pathogen Informatics"/>
        </authorList>
    </citation>
    <scope>NUCLEOTIDE SEQUENCE [LARGE SCALE GENOMIC DNA]</scope>
    <source>
        <strain evidence="1 4">AJ</strain>
        <strain evidence="2">AS</strain>
    </source>
</reference>
<dbReference type="GeneID" id="3493599"/>
<evidence type="ECO:0000313" key="1">
    <source>
        <dbReference type="EMBL" id="SCM25846.1"/>
    </source>
</evidence>
<sequence length="183" mass="21689">MGKYQGPILTALLSSVVGWNLNKLYNKNELTKYGLKNNHNILVVRQISISDKNVNSKSNNNLNGSHDLKEEDILKFIQNINDVNKKYKGYCETSIFKNSTFSDLDNDQNNDESFNKYIVIDKWKTQMNFEQSKKEFEKLFSQKNDIYNKKLQDIYFKYEIFNNNYETISTQNIFKKIFNFILE</sequence>
<reference evidence="2 3" key="1">
    <citation type="journal article" date="2014" name="BMC Biol.">
        <title>A comprehensive evaluation of rodent malaria parasite genomes and gene expression.</title>
        <authorList>
            <person name="Otto T.D."/>
            <person name="Bohme U."/>
            <person name="Jackson A.P."/>
            <person name="Hunt M."/>
            <person name="Franke-Fayard B."/>
            <person name="Hoeijmakers W.A."/>
            <person name="Religa A.A."/>
            <person name="Robertson L."/>
            <person name="Sanders M."/>
            <person name="Ogun S.A."/>
            <person name="Cunningham D."/>
            <person name="Erhart A."/>
            <person name="Billker O."/>
            <person name="Khan S.M."/>
            <person name="Stunnenberg H.G."/>
            <person name="Langhorne J."/>
            <person name="Holder A.A."/>
            <person name="Waters A.P."/>
            <person name="Newbold C.I."/>
            <person name="Pain A."/>
            <person name="Berriman M."/>
            <person name="Janse C.J."/>
        </authorList>
    </citation>
    <scope>NUCLEOTIDE SEQUENCE [LARGE SCALE GENOMIC DNA]</scope>
    <source>
        <strain evidence="2 3">AS</strain>
    </source>
</reference>
<dbReference type="Proteomes" id="UP000507163">
    <property type="component" value="Chromosome 14"/>
</dbReference>
<organism evidence="1 4">
    <name type="scientific">Plasmodium chabaudi chabaudi</name>
    <dbReference type="NCBI Taxonomy" id="31271"/>
    <lineage>
        <taxon>Eukaryota</taxon>
        <taxon>Sar</taxon>
        <taxon>Alveolata</taxon>
        <taxon>Apicomplexa</taxon>
        <taxon>Aconoidasida</taxon>
        <taxon>Haemosporida</taxon>
        <taxon>Plasmodiidae</taxon>
        <taxon>Plasmodium</taxon>
        <taxon>Plasmodium (Vinckeia)</taxon>
    </lineage>
</organism>
<keyword evidence="3" id="KW-1185">Reference proteome</keyword>
<name>A0A077TUZ4_PLACU</name>
<proteinExistence type="predicted"/>
<dbReference type="Proteomes" id="UP000071118">
    <property type="component" value="Chromosome 14"/>
</dbReference>
<evidence type="ECO:0000313" key="4">
    <source>
        <dbReference type="Proteomes" id="UP000507163"/>
    </source>
</evidence>
<dbReference type="EMBL" id="LK022891">
    <property type="protein sequence ID" value="VTZ70723.1"/>
    <property type="molecule type" value="Genomic_DNA"/>
</dbReference>